<dbReference type="GO" id="GO:0009401">
    <property type="term" value="P:phosphoenolpyruvate-dependent sugar phosphotransferase system"/>
    <property type="evidence" value="ECO:0007669"/>
    <property type="project" value="UniProtKB-KW"/>
</dbReference>
<dbReference type="InterPro" id="IPR051351">
    <property type="entry name" value="Ascorbate-PTS_EIIA_comp"/>
</dbReference>
<comment type="subcellular location">
    <subcellularLocation>
        <location evidence="1">Cytoplasm</location>
    </subcellularLocation>
</comment>
<keyword evidence="9" id="KW-1185">Reference proteome</keyword>
<keyword evidence="5" id="KW-0598">Phosphotransferase system</keyword>
<keyword evidence="3" id="KW-0963">Cytoplasm</keyword>
<dbReference type="RefSeq" id="WP_065636057.1">
    <property type="nucleotide sequence ID" value="NZ_FMBA01000015.1"/>
</dbReference>
<evidence type="ECO:0000313" key="8">
    <source>
        <dbReference type="EMBL" id="SCC00290.1"/>
    </source>
</evidence>
<gene>
    <name evidence="8" type="ORF">GA0061080_101545</name>
</gene>
<dbReference type="CDD" id="cd00211">
    <property type="entry name" value="PTS_IIA_fru"/>
    <property type="match status" value="1"/>
</dbReference>
<proteinExistence type="predicted"/>
<dbReference type="EMBL" id="FMBA01000015">
    <property type="protein sequence ID" value="SCC00290.1"/>
    <property type="molecule type" value="Genomic_DNA"/>
</dbReference>
<dbReference type="Proteomes" id="UP000199698">
    <property type="component" value="Unassembled WGS sequence"/>
</dbReference>
<evidence type="ECO:0000256" key="4">
    <source>
        <dbReference type="ARBA" id="ARBA00022679"/>
    </source>
</evidence>
<dbReference type="AlphaFoldDB" id="A0A1C4B092"/>
<evidence type="ECO:0000313" key="9">
    <source>
        <dbReference type="Proteomes" id="UP000199698"/>
    </source>
</evidence>
<dbReference type="Gene3D" id="3.40.930.10">
    <property type="entry name" value="Mannitol-specific EII, Chain A"/>
    <property type="match status" value="1"/>
</dbReference>
<dbReference type="InterPro" id="IPR002178">
    <property type="entry name" value="PTS_EIIA_type-2_dom"/>
</dbReference>
<protein>
    <submittedName>
        <fullName evidence="8">PTS system IIA component, L-Asc family (TC 4.A.7)</fullName>
    </submittedName>
</protein>
<sequence length="147" mass="16347">MLETWLTSKTVNIVDSVSNWKEAIQLCAAPLLKNNTITPNYINSIIELHESIGPYYVLAPGIAMPHARPEQGVNQLGLSMLLVKQGVKFNSQENDPVYLITLLAANDNTSHIEMLTQLAALFSDSNDIQTIFNSRSCDEILAVIKRY</sequence>
<dbReference type="Pfam" id="PF00359">
    <property type="entry name" value="PTS_EIIA_2"/>
    <property type="match status" value="1"/>
</dbReference>
<reference evidence="9" key="1">
    <citation type="submission" date="2016-08" db="EMBL/GenBank/DDBJ databases">
        <authorList>
            <person name="Varghese N."/>
            <person name="Submissions Spin"/>
        </authorList>
    </citation>
    <scope>NUCLEOTIDE SEQUENCE [LARGE SCALE GENOMIC DNA]</scope>
    <source>
        <strain evidence="9">R-53144</strain>
    </source>
</reference>
<evidence type="ECO:0000256" key="3">
    <source>
        <dbReference type="ARBA" id="ARBA00022490"/>
    </source>
</evidence>
<dbReference type="GO" id="GO:0005737">
    <property type="term" value="C:cytoplasm"/>
    <property type="evidence" value="ECO:0007669"/>
    <property type="project" value="UniProtKB-SubCell"/>
</dbReference>
<accession>A0A1C4B092</accession>
<evidence type="ECO:0000256" key="6">
    <source>
        <dbReference type="ARBA" id="ARBA00022777"/>
    </source>
</evidence>
<dbReference type="OrthoDB" id="1634238at2"/>
<keyword evidence="4" id="KW-0808">Transferase</keyword>
<dbReference type="InterPro" id="IPR016152">
    <property type="entry name" value="PTrfase/Anion_transptr"/>
</dbReference>
<evidence type="ECO:0000256" key="1">
    <source>
        <dbReference type="ARBA" id="ARBA00004496"/>
    </source>
</evidence>
<dbReference type="PANTHER" id="PTHR36203:SF4">
    <property type="entry name" value="MANNITOL-SPECIFIC CRYPTIC PHOSPHOTRANSFERASE ENZYME IIA COMPONENT"/>
    <property type="match status" value="1"/>
</dbReference>
<evidence type="ECO:0000259" key="7">
    <source>
        <dbReference type="PROSITE" id="PS51094"/>
    </source>
</evidence>
<feature type="domain" description="PTS EIIA type-2" evidence="7">
    <location>
        <begin position="4"/>
        <end position="147"/>
    </location>
</feature>
<dbReference type="STRING" id="1798183.GA0061080_101545"/>
<dbReference type="GO" id="GO:0016301">
    <property type="term" value="F:kinase activity"/>
    <property type="evidence" value="ECO:0007669"/>
    <property type="project" value="UniProtKB-KW"/>
</dbReference>
<dbReference type="PANTHER" id="PTHR36203">
    <property type="entry name" value="ASCORBATE-SPECIFIC PTS SYSTEM EIIA COMPONENT"/>
    <property type="match status" value="1"/>
</dbReference>
<keyword evidence="2" id="KW-0813">Transport</keyword>
<keyword evidence="6" id="KW-0418">Kinase</keyword>
<organism evidence="8 9">
    <name type="scientific">Gilliamella intestini</name>
    <dbReference type="NCBI Taxonomy" id="1798183"/>
    <lineage>
        <taxon>Bacteria</taxon>
        <taxon>Pseudomonadati</taxon>
        <taxon>Pseudomonadota</taxon>
        <taxon>Gammaproteobacteria</taxon>
        <taxon>Orbales</taxon>
        <taxon>Orbaceae</taxon>
        <taxon>Gilliamella</taxon>
    </lineage>
</organism>
<dbReference type="PROSITE" id="PS51094">
    <property type="entry name" value="PTS_EIIA_TYPE_2"/>
    <property type="match status" value="1"/>
</dbReference>
<dbReference type="SUPFAM" id="SSF55804">
    <property type="entry name" value="Phoshotransferase/anion transport protein"/>
    <property type="match status" value="1"/>
</dbReference>
<evidence type="ECO:0000256" key="2">
    <source>
        <dbReference type="ARBA" id="ARBA00022448"/>
    </source>
</evidence>
<evidence type="ECO:0000256" key="5">
    <source>
        <dbReference type="ARBA" id="ARBA00022683"/>
    </source>
</evidence>
<name>A0A1C4B092_9GAMM</name>